<protein>
    <recommendedName>
        <fullName evidence="3">SGNH hydrolase-type esterase domain-containing protein</fullName>
    </recommendedName>
</protein>
<accession>R4Z1S0</accession>
<dbReference type="Proteomes" id="UP000018291">
    <property type="component" value="Unassembled WGS sequence"/>
</dbReference>
<reference evidence="1 2" key="1">
    <citation type="journal article" date="2013" name="ISME J.">
        <title>Metabolic model for the filamentous 'Candidatus Microthrix parvicella' based on genomic and metagenomic analyses.</title>
        <authorList>
            <person name="Jon McIlroy S."/>
            <person name="Kristiansen R."/>
            <person name="Albertsen M."/>
            <person name="Michael Karst S."/>
            <person name="Rossetti S."/>
            <person name="Lund Nielsen J."/>
            <person name="Tandoi V."/>
            <person name="James Seviour R."/>
            <person name="Nielsen P.H."/>
        </authorList>
    </citation>
    <scope>NUCLEOTIDE SEQUENCE [LARGE SCALE GENOMIC DNA]</scope>
    <source>
        <strain evidence="1 2">RN1</strain>
    </source>
</reference>
<dbReference type="EMBL" id="CANL01000044">
    <property type="protein sequence ID" value="CCM64844.1"/>
    <property type="molecule type" value="Genomic_DNA"/>
</dbReference>
<dbReference type="AlphaFoldDB" id="R4Z1S0"/>
<comment type="caution">
    <text evidence="1">The sequence shown here is derived from an EMBL/GenBank/DDBJ whole genome shotgun (WGS) entry which is preliminary data.</text>
</comment>
<dbReference type="InterPro" id="IPR036514">
    <property type="entry name" value="SGNH_hydro_sf"/>
</dbReference>
<gene>
    <name evidence="1" type="ORF">BN381_490003</name>
</gene>
<keyword evidence="2" id="KW-1185">Reference proteome</keyword>
<dbReference type="Gene3D" id="3.40.50.1110">
    <property type="entry name" value="SGNH hydrolase"/>
    <property type="match status" value="1"/>
</dbReference>
<name>R4Z1S0_9ACTN</name>
<organism evidence="1 2">
    <name type="scientific">Candidatus Neomicrothrix parvicella RN1</name>
    <dbReference type="NCBI Taxonomy" id="1229780"/>
    <lineage>
        <taxon>Bacteria</taxon>
        <taxon>Bacillati</taxon>
        <taxon>Actinomycetota</taxon>
        <taxon>Acidimicrobiia</taxon>
        <taxon>Acidimicrobiales</taxon>
        <taxon>Microthrixaceae</taxon>
        <taxon>Candidatus Neomicrothrix</taxon>
    </lineage>
</organism>
<dbReference type="HOGENOM" id="CLU_926494_0_0_11"/>
<evidence type="ECO:0000313" key="2">
    <source>
        <dbReference type="Proteomes" id="UP000018291"/>
    </source>
</evidence>
<dbReference type="SUPFAM" id="SSF52266">
    <property type="entry name" value="SGNH hydrolase"/>
    <property type="match status" value="1"/>
</dbReference>
<evidence type="ECO:0000313" key="1">
    <source>
        <dbReference type="EMBL" id="CCM64844.1"/>
    </source>
</evidence>
<sequence length="300" mass="32436">MMLALVASEAGARLLAPGFGHNGDWPSNETFVKYTQLSNLSDPVDTVYVGSSLVAFGVDSKLISERTGNFHYNAALSAGQIETLDTWTREFVVPLARPRRIVLGVGPTELAGTAADDGNRDRFAQAPAIAQARHPTRMRSAEESVQVRSELFNVRRQLRSVRDAGRAIVDGEFPQYWGPYGERQDDFGGERVVASLDADSALDGPSPERIATLNELVDWLTDQGIEVVLLEMPASPTLLDQLGGAGDDVLKVLEQTASRQGVSVIDGRPLADQDELFFDGSHLNPAGQAEFSQALSAKLE</sequence>
<evidence type="ECO:0008006" key="3">
    <source>
        <dbReference type="Google" id="ProtNLM"/>
    </source>
</evidence>
<proteinExistence type="predicted"/>